<dbReference type="Pfam" id="PF00225">
    <property type="entry name" value="Kinesin"/>
    <property type="match status" value="1"/>
</dbReference>
<gene>
    <name evidence="6" type="ORF">PCOR1329_LOCUS15546</name>
</gene>
<evidence type="ECO:0000256" key="3">
    <source>
        <dbReference type="ARBA" id="ARBA00023175"/>
    </source>
</evidence>
<proteinExistence type="inferred from homology"/>
<dbReference type="PANTHER" id="PTHR47968:SF36">
    <property type="entry name" value="KINESIN HEAVY CHAIN ISOFORM X1"/>
    <property type="match status" value="1"/>
</dbReference>
<feature type="non-terminal residue" evidence="6">
    <location>
        <position position="184"/>
    </location>
</feature>
<keyword evidence="2" id="KW-0175">Coiled coil</keyword>
<evidence type="ECO:0000313" key="6">
    <source>
        <dbReference type="EMBL" id="CAK0810649.1"/>
    </source>
</evidence>
<evidence type="ECO:0000256" key="1">
    <source>
        <dbReference type="ARBA" id="ARBA00022701"/>
    </source>
</evidence>
<dbReference type="PRINTS" id="PR00380">
    <property type="entry name" value="KINESINHEAVY"/>
</dbReference>
<keyword evidence="1" id="KW-0493">Microtubule</keyword>
<accession>A0ABN9QY14</accession>
<comment type="caution">
    <text evidence="6">The sequence shown here is derived from an EMBL/GenBank/DDBJ whole genome shotgun (WGS) entry which is preliminary data.</text>
</comment>
<dbReference type="SUPFAM" id="SSF52540">
    <property type="entry name" value="P-loop containing nucleoside triphosphate hydrolases"/>
    <property type="match status" value="1"/>
</dbReference>
<keyword evidence="7" id="KW-1185">Reference proteome</keyword>
<dbReference type="InterPro" id="IPR027417">
    <property type="entry name" value="P-loop_NTPase"/>
</dbReference>
<evidence type="ECO:0000256" key="4">
    <source>
        <dbReference type="PROSITE-ProRule" id="PRU00283"/>
    </source>
</evidence>
<reference evidence="6" key="1">
    <citation type="submission" date="2023-10" db="EMBL/GenBank/DDBJ databases">
        <authorList>
            <person name="Chen Y."/>
            <person name="Shah S."/>
            <person name="Dougan E. K."/>
            <person name="Thang M."/>
            <person name="Chan C."/>
        </authorList>
    </citation>
    <scope>NUCLEOTIDE SEQUENCE [LARGE SCALE GENOMIC DNA]</scope>
</reference>
<sequence length="184" mass="20616">MAIVQVVDLAGRESEQTSECTGERFQELKFINQSLFHLAKCIQTLSAGKADHIPFRDSKLTLLLSESFQRNSWTALLATLTPSAVSFDENVVTCRFLESTGRITTHPAPNRFCAQDLQAQLQSEIVQMQAELQQGDTGSLPTLLKDSQLLLNHVMLSWTKDFAMPQRKSTEVSTQESRIEEASR</sequence>
<dbReference type="EMBL" id="CAUYUJ010004707">
    <property type="protein sequence ID" value="CAK0810649.1"/>
    <property type="molecule type" value="Genomic_DNA"/>
</dbReference>
<dbReference type="PROSITE" id="PS50067">
    <property type="entry name" value="KINESIN_MOTOR_2"/>
    <property type="match status" value="1"/>
</dbReference>
<dbReference type="PANTHER" id="PTHR47968">
    <property type="entry name" value="CENTROMERE PROTEIN E"/>
    <property type="match status" value="1"/>
</dbReference>
<organism evidence="6 7">
    <name type="scientific">Prorocentrum cordatum</name>
    <dbReference type="NCBI Taxonomy" id="2364126"/>
    <lineage>
        <taxon>Eukaryota</taxon>
        <taxon>Sar</taxon>
        <taxon>Alveolata</taxon>
        <taxon>Dinophyceae</taxon>
        <taxon>Prorocentrales</taxon>
        <taxon>Prorocentraceae</taxon>
        <taxon>Prorocentrum</taxon>
    </lineage>
</organism>
<comment type="similarity">
    <text evidence="4">Belongs to the TRAFAC class myosin-kinesin ATPase superfamily. Kinesin family.</text>
</comment>
<name>A0ABN9QY14_9DINO</name>
<keyword evidence="3" id="KW-0505">Motor protein</keyword>
<evidence type="ECO:0000256" key="2">
    <source>
        <dbReference type="ARBA" id="ARBA00023054"/>
    </source>
</evidence>
<dbReference type="InterPro" id="IPR036961">
    <property type="entry name" value="Kinesin_motor_dom_sf"/>
</dbReference>
<dbReference type="InterPro" id="IPR027640">
    <property type="entry name" value="Kinesin-like_fam"/>
</dbReference>
<comment type="caution">
    <text evidence="4">Lacks conserved residue(s) required for the propagation of feature annotation.</text>
</comment>
<dbReference type="Gene3D" id="3.40.850.10">
    <property type="entry name" value="Kinesin motor domain"/>
    <property type="match status" value="1"/>
</dbReference>
<evidence type="ECO:0000313" key="7">
    <source>
        <dbReference type="Proteomes" id="UP001189429"/>
    </source>
</evidence>
<evidence type="ECO:0000259" key="5">
    <source>
        <dbReference type="PROSITE" id="PS50067"/>
    </source>
</evidence>
<feature type="domain" description="Kinesin motor" evidence="5">
    <location>
        <begin position="1"/>
        <end position="103"/>
    </location>
</feature>
<dbReference type="InterPro" id="IPR001752">
    <property type="entry name" value="Kinesin_motor_dom"/>
</dbReference>
<dbReference type="Proteomes" id="UP001189429">
    <property type="component" value="Unassembled WGS sequence"/>
</dbReference>
<protein>
    <recommendedName>
        <fullName evidence="5">Kinesin motor domain-containing protein</fullName>
    </recommendedName>
</protein>